<keyword evidence="6" id="KW-1185">Reference proteome</keyword>
<keyword evidence="2 5" id="KW-0812">Transmembrane</keyword>
<sequence>MILPLVGECLYFVTLLIAAIWFDSLPFEFGGYLETIVPAMFGGQACLLMSVFTYMSISTPEKDRVLRFGIFAIVSQLHEFVFVVFRSPPNFLGYTISFATGALFQVAAIIYVVMFIKEPKPYEKASELPDQDDLKASEMESPKIEQRRNVLREFFEPTLVVELVKLPFKRRANNERLILLLLMLCYILTSGPEAGEAEYMDMYRHKKPVWNKNFDYRAYIVLKRSLAIFGTFFGTVILSKMLKFSDSMLGIWSAIFTVVSRLLYAFVADSPTYYAAGVLDLFSLFRYIPIKTIASTVIEGEAKLFSLLGILEPIEAQVFSAIYKKVYALTSKSFPGAVFLLSELLYLPNVLIFIACYFLLRRHNTKTPQTSEQSEQQS</sequence>
<dbReference type="PANTHER" id="PTHR23507">
    <property type="entry name" value="ZGC:174356"/>
    <property type="match status" value="1"/>
</dbReference>
<evidence type="ECO:0000256" key="1">
    <source>
        <dbReference type="ARBA" id="ARBA00004141"/>
    </source>
</evidence>
<dbReference type="Proteomes" id="UP000515160">
    <property type="component" value="Chromosome 2R"/>
</dbReference>
<evidence type="ECO:0000256" key="5">
    <source>
        <dbReference type="SAM" id="Phobius"/>
    </source>
</evidence>
<dbReference type="InterPro" id="IPR036259">
    <property type="entry name" value="MFS_trans_sf"/>
</dbReference>
<accession>A0A6P8XF50</accession>
<evidence type="ECO:0000256" key="4">
    <source>
        <dbReference type="ARBA" id="ARBA00023136"/>
    </source>
</evidence>
<feature type="transmembrane region" description="Helical" evidence="5">
    <location>
        <begin position="91"/>
        <end position="116"/>
    </location>
</feature>
<dbReference type="GO" id="GO:0022857">
    <property type="term" value="F:transmembrane transporter activity"/>
    <property type="evidence" value="ECO:0007669"/>
    <property type="project" value="TreeGrafter"/>
</dbReference>
<feature type="transmembrane region" description="Helical" evidence="5">
    <location>
        <begin position="334"/>
        <end position="360"/>
    </location>
</feature>
<feature type="transmembrane region" description="Helical" evidence="5">
    <location>
        <begin position="177"/>
        <end position="196"/>
    </location>
</feature>
<dbReference type="PANTHER" id="PTHR23507:SF1">
    <property type="entry name" value="FI18259P1-RELATED"/>
    <property type="match status" value="1"/>
</dbReference>
<evidence type="ECO:0000256" key="3">
    <source>
        <dbReference type="ARBA" id="ARBA00022989"/>
    </source>
</evidence>
<feature type="transmembrane region" description="Helical" evidence="5">
    <location>
        <begin position="249"/>
        <end position="267"/>
    </location>
</feature>
<reference evidence="7" key="1">
    <citation type="submission" date="2025-08" db="UniProtKB">
        <authorList>
            <consortium name="RefSeq"/>
        </authorList>
    </citation>
    <scope>IDENTIFICATION</scope>
    <source>
        <strain evidence="7">15112-1751.03</strain>
        <tissue evidence="7">Whole Adult</tissue>
    </source>
</reference>
<organism evidence="6 7">
    <name type="scientific">Drosophila albomicans</name>
    <name type="common">Fruit fly</name>
    <dbReference type="NCBI Taxonomy" id="7291"/>
    <lineage>
        <taxon>Eukaryota</taxon>
        <taxon>Metazoa</taxon>
        <taxon>Ecdysozoa</taxon>
        <taxon>Arthropoda</taxon>
        <taxon>Hexapoda</taxon>
        <taxon>Insecta</taxon>
        <taxon>Pterygota</taxon>
        <taxon>Neoptera</taxon>
        <taxon>Endopterygota</taxon>
        <taxon>Diptera</taxon>
        <taxon>Brachycera</taxon>
        <taxon>Muscomorpha</taxon>
        <taxon>Ephydroidea</taxon>
        <taxon>Drosophilidae</taxon>
        <taxon>Drosophila</taxon>
    </lineage>
</organism>
<evidence type="ECO:0000256" key="2">
    <source>
        <dbReference type="ARBA" id="ARBA00022692"/>
    </source>
</evidence>
<proteinExistence type="predicted"/>
<gene>
    <name evidence="7" type="primary">LOC117575026</name>
</gene>
<protein>
    <submittedName>
        <fullName evidence="7">Uncharacterized protein LOC117575026</fullName>
    </submittedName>
</protein>
<dbReference type="AlphaFoldDB" id="A0A6P8XF50"/>
<dbReference type="OrthoDB" id="3026777at2759"/>
<name>A0A6P8XF50_DROAB</name>
<evidence type="ECO:0000313" key="6">
    <source>
        <dbReference type="Proteomes" id="UP000515160"/>
    </source>
</evidence>
<comment type="subcellular location">
    <subcellularLocation>
        <location evidence="1">Membrane</location>
        <topology evidence="1">Multi-pass membrane protein</topology>
    </subcellularLocation>
</comment>
<evidence type="ECO:0000313" key="7">
    <source>
        <dbReference type="RefSeq" id="XP_034114996.2"/>
    </source>
</evidence>
<dbReference type="SUPFAM" id="SSF103473">
    <property type="entry name" value="MFS general substrate transporter"/>
    <property type="match status" value="1"/>
</dbReference>
<feature type="transmembrane region" description="Helical" evidence="5">
    <location>
        <begin position="66"/>
        <end position="85"/>
    </location>
</feature>
<dbReference type="GeneID" id="117575026"/>
<feature type="transmembrane region" description="Helical" evidence="5">
    <location>
        <begin position="216"/>
        <end position="237"/>
    </location>
</feature>
<keyword evidence="4 5" id="KW-0472">Membrane</keyword>
<feature type="transmembrane region" description="Helical" evidence="5">
    <location>
        <begin position="5"/>
        <end position="24"/>
    </location>
</feature>
<dbReference type="GO" id="GO:0016020">
    <property type="term" value="C:membrane"/>
    <property type="evidence" value="ECO:0007669"/>
    <property type="project" value="UniProtKB-SubCell"/>
</dbReference>
<dbReference type="RefSeq" id="XP_034114996.2">
    <property type="nucleotide sequence ID" value="XM_034259105.2"/>
</dbReference>
<keyword evidence="3 5" id="KW-1133">Transmembrane helix</keyword>
<feature type="transmembrane region" description="Helical" evidence="5">
    <location>
        <begin position="36"/>
        <end position="54"/>
    </location>
</feature>